<proteinExistence type="predicted"/>
<dbReference type="EMBL" id="CP000473">
    <property type="protein sequence ID" value="ABJ86102.1"/>
    <property type="molecule type" value="Genomic_DNA"/>
</dbReference>
<protein>
    <submittedName>
        <fullName evidence="2">Transcriptional regulator, XRE family</fullName>
    </submittedName>
</protein>
<dbReference type="eggNOG" id="COG3620">
    <property type="taxonomic scope" value="Bacteria"/>
</dbReference>
<gene>
    <name evidence="2" type="ordered locus">Acid_5148</name>
</gene>
<dbReference type="CDD" id="cd00093">
    <property type="entry name" value="HTH_XRE"/>
    <property type="match status" value="1"/>
</dbReference>
<dbReference type="AlphaFoldDB" id="Q01W63"/>
<dbReference type="PROSITE" id="PS50943">
    <property type="entry name" value="HTH_CROC1"/>
    <property type="match status" value="1"/>
</dbReference>
<dbReference type="InParanoid" id="Q01W63"/>
<dbReference type="STRING" id="234267.Acid_5148"/>
<accession>Q01W63</accession>
<dbReference type="SUPFAM" id="SSF47413">
    <property type="entry name" value="lambda repressor-like DNA-binding domains"/>
    <property type="match status" value="1"/>
</dbReference>
<feature type="domain" description="HTH cro/C1-type" evidence="1">
    <location>
        <begin position="35"/>
        <end position="65"/>
    </location>
</feature>
<dbReference type="SMART" id="SM00530">
    <property type="entry name" value="HTH_XRE"/>
    <property type="match status" value="1"/>
</dbReference>
<evidence type="ECO:0000259" key="1">
    <source>
        <dbReference type="PROSITE" id="PS50943"/>
    </source>
</evidence>
<dbReference type="InterPro" id="IPR039554">
    <property type="entry name" value="HigA2-like_HTH"/>
</dbReference>
<evidence type="ECO:0000313" key="2">
    <source>
        <dbReference type="EMBL" id="ABJ86102.1"/>
    </source>
</evidence>
<dbReference type="InterPro" id="IPR010982">
    <property type="entry name" value="Lambda_DNA-bd_dom_sf"/>
</dbReference>
<dbReference type="HOGENOM" id="CLU_066192_13_1_0"/>
<dbReference type="KEGG" id="sus:Acid_5148"/>
<dbReference type="Pfam" id="PF13744">
    <property type="entry name" value="HTH_37"/>
    <property type="match status" value="1"/>
</dbReference>
<dbReference type="InterPro" id="IPR001387">
    <property type="entry name" value="Cro/C1-type_HTH"/>
</dbReference>
<dbReference type="Gene3D" id="1.10.260.40">
    <property type="entry name" value="lambda repressor-like DNA-binding domains"/>
    <property type="match status" value="1"/>
</dbReference>
<reference evidence="2" key="1">
    <citation type="submission" date="2006-10" db="EMBL/GenBank/DDBJ databases">
        <title>Complete sequence of Solibacter usitatus Ellin6076.</title>
        <authorList>
            <consortium name="US DOE Joint Genome Institute"/>
            <person name="Copeland A."/>
            <person name="Lucas S."/>
            <person name="Lapidus A."/>
            <person name="Barry K."/>
            <person name="Detter J.C."/>
            <person name="Glavina del Rio T."/>
            <person name="Hammon N."/>
            <person name="Israni S."/>
            <person name="Dalin E."/>
            <person name="Tice H."/>
            <person name="Pitluck S."/>
            <person name="Thompson L.S."/>
            <person name="Brettin T."/>
            <person name="Bruce D."/>
            <person name="Han C."/>
            <person name="Tapia R."/>
            <person name="Gilna P."/>
            <person name="Schmutz J."/>
            <person name="Larimer F."/>
            <person name="Land M."/>
            <person name="Hauser L."/>
            <person name="Kyrpides N."/>
            <person name="Mikhailova N."/>
            <person name="Janssen P.H."/>
            <person name="Kuske C.R."/>
            <person name="Richardson P."/>
        </authorList>
    </citation>
    <scope>NUCLEOTIDE SEQUENCE</scope>
    <source>
        <strain evidence="2">Ellin6076</strain>
    </source>
</reference>
<name>Q01W63_SOLUE</name>
<dbReference type="GO" id="GO:0003677">
    <property type="term" value="F:DNA binding"/>
    <property type="evidence" value="ECO:0007669"/>
    <property type="project" value="InterPro"/>
</dbReference>
<organism evidence="2">
    <name type="scientific">Solibacter usitatus (strain Ellin6076)</name>
    <dbReference type="NCBI Taxonomy" id="234267"/>
    <lineage>
        <taxon>Bacteria</taxon>
        <taxon>Pseudomonadati</taxon>
        <taxon>Acidobacteriota</taxon>
        <taxon>Terriglobia</taxon>
        <taxon>Bryobacterales</taxon>
        <taxon>Solibacteraceae</taxon>
        <taxon>Candidatus Solibacter</taxon>
    </lineage>
</organism>
<dbReference type="OrthoDB" id="129597at2"/>
<sequence>MTKARNFKELRARMTPEAKARSAAEAARMLREMPLDELRAARHLTQEHLADLLHIKQASVSKMERRTDMYIGTLAKFIEAMGGQLEIRAVFPDGAVRIKQFSQGDSQAGKA</sequence>